<dbReference type="Gene3D" id="3.40.50.1820">
    <property type="entry name" value="alpha/beta hydrolase"/>
    <property type="match status" value="1"/>
</dbReference>
<accession>A0A1E3H4H3</accession>
<dbReference type="InterPro" id="IPR029058">
    <property type="entry name" value="AB_hydrolase_fold"/>
</dbReference>
<sequence length="154" mass="15925">MRSLTLIAPAGLGPEIDGGFLQGFLAATTADDLEPVLTRLVADPAALPRGYVAAVLRERQTKDLVTGQAAMAAALFPWGRQTVDLRSALGHHAGPIRLVWGADDRIIPSSHAAGIPGHVGVHLLPGVGHMPNTEAPEILVRIIAETVRSAGGAG</sequence>
<keyword evidence="2" id="KW-0012">Acyltransferase</keyword>
<dbReference type="InterPro" id="IPR000073">
    <property type="entry name" value="AB_hydrolase_1"/>
</dbReference>
<keyword evidence="2" id="KW-0808">Transferase</keyword>
<name>A0A1E3H4H3_9HYPH</name>
<feature type="domain" description="AB hydrolase-1" evidence="1">
    <location>
        <begin position="5"/>
        <end position="141"/>
    </location>
</feature>
<proteinExistence type="predicted"/>
<evidence type="ECO:0000313" key="3">
    <source>
        <dbReference type="Proteomes" id="UP000094622"/>
    </source>
</evidence>
<dbReference type="EC" id="2.3.1.12" evidence="2"/>
<comment type="caution">
    <text evidence="2">The sequence shown here is derived from an EMBL/GenBank/DDBJ whole genome shotgun (WGS) entry which is preliminary data.</text>
</comment>
<evidence type="ECO:0000313" key="2">
    <source>
        <dbReference type="EMBL" id="ODN71228.1"/>
    </source>
</evidence>
<gene>
    <name evidence="2" type="primary">acoC_2</name>
    <name evidence="2" type="ORF">A6302_01425</name>
</gene>
<dbReference type="GO" id="GO:0004742">
    <property type="term" value="F:dihydrolipoyllysine-residue acetyltransferase activity"/>
    <property type="evidence" value="ECO:0007669"/>
    <property type="project" value="UniProtKB-EC"/>
</dbReference>
<dbReference type="Proteomes" id="UP000094622">
    <property type="component" value="Unassembled WGS sequence"/>
</dbReference>
<dbReference type="Pfam" id="PF12697">
    <property type="entry name" value="Abhydrolase_6"/>
    <property type="match status" value="1"/>
</dbReference>
<organism evidence="2 3">
    <name type="scientific">Methylobrevis pamukkalensis</name>
    <dbReference type="NCBI Taxonomy" id="1439726"/>
    <lineage>
        <taxon>Bacteria</taxon>
        <taxon>Pseudomonadati</taxon>
        <taxon>Pseudomonadota</taxon>
        <taxon>Alphaproteobacteria</taxon>
        <taxon>Hyphomicrobiales</taxon>
        <taxon>Pleomorphomonadaceae</taxon>
        <taxon>Methylobrevis</taxon>
    </lineage>
</organism>
<dbReference type="SUPFAM" id="SSF53474">
    <property type="entry name" value="alpha/beta-Hydrolases"/>
    <property type="match status" value="1"/>
</dbReference>
<protein>
    <submittedName>
        <fullName evidence="2">Dihydrolipoyllysine-residue acetyltransferase component of acetoin cleaving system</fullName>
        <ecNumber evidence="2">2.3.1.12</ecNumber>
    </submittedName>
</protein>
<evidence type="ECO:0000259" key="1">
    <source>
        <dbReference type="Pfam" id="PF12697"/>
    </source>
</evidence>
<dbReference type="AlphaFoldDB" id="A0A1E3H4H3"/>
<dbReference type="EMBL" id="MCRJ01000026">
    <property type="protein sequence ID" value="ODN71228.1"/>
    <property type="molecule type" value="Genomic_DNA"/>
</dbReference>
<keyword evidence="3" id="KW-1185">Reference proteome</keyword>
<reference evidence="2 3" key="1">
    <citation type="submission" date="2016-07" db="EMBL/GenBank/DDBJ databases">
        <title>Draft Genome Sequence of Methylobrevis pamukkalensis PK2.</title>
        <authorList>
            <person name="Vasilenko O.V."/>
            <person name="Doronina N.V."/>
            <person name="Shmareva M.N."/>
            <person name="Tarlachkov S.V."/>
            <person name="Mustakhimov I."/>
            <person name="Trotsenko Y.A."/>
        </authorList>
    </citation>
    <scope>NUCLEOTIDE SEQUENCE [LARGE SCALE GENOMIC DNA]</scope>
    <source>
        <strain evidence="2 3">PK2</strain>
    </source>
</reference>